<evidence type="ECO:0000256" key="1">
    <source>
        <dbReference type="SAM" id="MobiDB-lite"/>
    </source>
</evidence>
<evidence type="ECO:0000313" key="4">
    <source>
        <dbReference type="Proteomes" id="UP000248899"/>
    </source>
</evidence>
<reference evidence="3 4" key="1">
    <citation type="submission" date="2018-06" db="EMBL/GenBank/DDBJ databases">
        <title>Towards the identification of Burkholderia cepacia strain which caused fatal septicemia.</title>
        <authorList>
            <person name="Bui L.A.T."/>
            <person name="Zakharova I.B."/>
            <person name="Shpak I.M."/>
            <person name="Teteryatnikova N."/>
            <person name="Ustinov D.V."/>
            <person name="Kuzyutina Y.A."/>
            <person name="Nguyen H.N."/>
            <person name="Antonov A.S."/>
            <person name="Avdyusheva E.F."/>
            <person name="Victorov D.V."/>
        </authorList>
    </citation>
    <scope>NUCLEOTIDE SEQUENCE [LARGE SCALE GENOMIC DNA]</scope>
    <source>
        <strain evidence="3 4">PT02</strain>
    </source>
</reference>
<dbReference type="SUPFAM" id="SSF52402">
    <property type="entry name" value="Adenine nucleotide alpha hydrolases-like"/>
    <property type="match status" value="1"/>
</dbReference>
<comment type="caution">
    <text evidence="3">The sequence shown here is derived from an EMBL/GenBank/DDBJ whole genome shotgun (WGS) entry which is preliminary data.</text>
</comment>
<dbReference type="Gene3D" id="3.40.50.620">
    <property type="entry name" value="HUPs"/>
    <property type="match status" value="1"/>
</dbReference>
<dbReference type="RefSeq" id="WP_111940206.1">
    <property type="nucleotide sequence ID" value="NZ_QLUZ01000009.1"/>
</dbReference>
<dbReference type="AlphaFoldDB" id="A0AAQ0JJ77"/>
<name>A0AAQ0JJ77_BURCE</name>
<dbReference type="EMBL" id="QLUZ01000009">
    <property type="protein sequence ID" value="RAQ08732.1"/>
    <property type="molecule type" value="Genomic_DNA"/>
</dbReference>
<feature type="region of interest" description="Disordered" evidence="1">
    <location>
        <begin position="314"/>
        <end position="338"/>
    </location>
</feature>
<proteinExistence type="predicted"/>
<sequence length="338" mass="34281">MYRHLLVTVDGAPGGIDAIGHALELARAVGARVTFLLAGGAPASRLSGARLPEHGAKVEAAARAQGLSHAIAGAGHPGAGLPGAGDAAPGALAAELGCDLIGVAALPHDADAAACAQRRHLLATSGVPVLVCTSRRTPAEARVMARCLDAHRAVGGLLHALMASGVDAAAAADVDAQQQRQASDAQHGPMAAAAHADVPLRHAADAQRALASLAALQRARVGTAAEAHLFAALRVRAECVAAELDELDRQRQRDAQALDALERIAADGLPSAAFDAALARYAHGAFEQMGRMEGVIFPAARRYLGDADWAGLDDPLADGAAATPPGMNEPDDARRASD</sequence>
<dbReference type="InterPro" id="IPR006016">
    <property type="entry name" value="UspA"/>
</dbReference>
<organism evidence="3 4">
    <name type="scientific">Burkholderia cepacia</name>
    <name type="common">Pseudomonas cepacia</name>
    <dbReference type="NCBI Taxonomy" id="292"/>
    <lineage>
        <taxon>Bacteria</taxon>
        <taxon>Pseudomonadati</taxon>
        <taxon>Pseudomonadota</taxon>
        <taxon>Betaproteobacteria</taxon>
        <taxon>Burkholderiales</taxon>
        <taxon>Burkholderiaceae</taxon>
        <taxon>Burkholderia</taxon>
        <taxon>Burkholderia cepacia complex</taxon>
    </lineage>
</organism>
<dbReference type="Gene3D" id="1.20.120.520">
    <property type="entry name" value="nmb1532 protein domain like"/>
    <property type="match status" value="1"/>
</dbReference>
<feature type="domain" description="UspA" evidence="2">
    <location>
        <begin position="1"/>
        <end position="101"/>
    </location>
</feature>
<feature type="compositionally biased region" description="Low complexity" evidence="1">
    <location>
        <begin position="314"/>
        <end position="326"/>
    </location>
</feature>
<dbReference type="Pfam" id="PF00582">
    <property type="entry name" value="Usp"/>
    <property type="match status" value="1"/>
</dbReference>
<protein>
    <submittedName>
        <fullName evidence="3">Universal stress protein</fullName>
    </submittedName>
</protein>
<accession>A0AAQ0JJ77</accession>
<dbReference type="Proteomes" id="UP000248899">
    <property type="component" value="Unassembled WGS sequence"/>
</dbReference>
<dbReference type="InterPro" id="IPR014729">
    <property type="entry name" value="Rossmann-like_a/b/a_fold"/>
</dbReference>
<gene>
    <name evidence="3" type="ORF">DPR02_17850</name>
</gene>
<evidence type="ECO:0000259" key="2">
    <source>
        <dbReference type="Pfam" id="PF00582"/>
    </source>
</evidence>
<evidence type="ECO:0000313" key="3">
    <source>
        <dbReference type="EMBL" id="RAQ08732.1"/>
    </source>
</evidence>